<dbReference type="InterPro" id="IPR051266">
    <property type="entry name" value="CLCR"/>
</dbReference>
<dbReference type="GO" id="GO:0032991">
    <property type="term" value="C:protein-containing complex"/>
    <property type="evidence" value="ECO:0007669"/>
    <property type="project" value="UniProtKB-ARBA"/>
</dbReference>
<feature type="domain" description="VWFA" evidence="1">
    <location>
        <begin position="4"/>
        <end position="175"/>
    </location>
</feature>
<dbReference type="Gene3D" id="3.40.50.410">
    <property type="entry name" value="von Willebrand factor, type A domain"/>
    <property type="match status" value="1"/>
</dbReference>
<proteinExistence type="predicted"/>
<dbReference type="EMBL" id="OC854876">
    <property type="protein sequence ID" value="CAD7620668.1"/>
    <property type="molecule type" value="Genomic_DNA"/>
</dbReference>
<evidence type="ECO:0000313" key="3">
    <source>
        <dbReference type="Proteomes" id="UP000759131"/>
    </source>
</evidence>
<dbReference type="CDD" id="cd00198">
    <property type="entry name" value="vWFA"/>
    <property type="match status" value="1"/>
</dbReference>
<dbReference type="AlphaFoldDB" id="A0A7R9PTX0"/>
<dbReference type="Proteomes" id="UP000759131">
    <property type="component" value="Unassembled WGS sequence"/>
</dbReference>
<dbReference type="PANTHER" id="PTHR10579">
    <property type="entry name" value="CALCIUM-ACTIVATED CHLORIDE CHANNEL REGULATOR"/>
    <property type="match status" value="1"/>
</dbReference>
<reference evidence="2" key="1">
    <citation type="submission" date="2020-11" db="EMBL/GenBank/DDBJ databases">
        <authorList>
            <person name="Tran Van P."/>
        </authorList>
    </citation>
    <scope>NUCLEOTIDE SEQUENCE</scope>
</reference>
<dbReference type="PROSITE" id="PS50234">
    <property type="entry name" value="VWFA"/>
    <property type="match status" value="1"/>
</dbReference>
<gene>
    <name evidence="2" type="ORF">OSB1V03_LOCUS1149</name>
</gene>
<protein>
    <recommendedName>
        <fullName evidence="1">VWFA domain-containing protein</fullName>
    </recommendedName>
</protein>
<name>A0A7R9PTX0_9ACAR</name>
<dbReference type="SUPFAM" id="SSF53300">
    <property type="entry name" value="vWA-like"/>
    <property type="match status" value="1"/>
</dbReference>
<dbReference type="SMART" id="SM00327">
    <property type="entry name" value="VWA"/>
    <property type="match status" value="1"/>
</dbReference>
<dbReference type="PANTHER" id="PTHR10579:SF43">
    <property type="entry name" value="ZINC FINGER (C3HC4-TYPE RING FINGER) FAMILY PROTEIN"/>
    <property type="match status" value="1"/>
</dbReference>
<dbReference type="InterPro" id="IPR036465">
    <property type="entry name" value="vWFA_dom_sf"/>
</dbReference>
<sequence>MSERTVFVLDVSGSMSGAKCQTLHLETVRFINRISDGNYVGIVLFDDKVWTAYAVTKITGPSVRQSIVAAVPAMARGSTDISGGLMVGLKALRRAGVDTNGAKIFLATDGGHNKGKLDYVGRVLPHLISAKVKVYCLAIGVSADHNLEKLSTATGGQVFNLSRVDAESREMMARVMEAAMKEVITSKEMAEVVTHTVVNEVVLIGDNTRTGRNSYETRVPIEADIGRNTQIHVRSEAINDLVVEIIGPSVAVYSTTGGEITKRLDLKECVLFMDSTESGLWAIKLKTQTSGTVRAHLVVESNPTGAQAIELQVFLRASEGNCPPIISCKLCKGDDPIVGAIVTATVDRPGGTQIDLPLNMYHKEGYYYTIFTDYSGAGRYNVSALAVNDENNTTYHGAPVGQFRRQRVANSFQVMADSMPTQSPFCDHFSQLLLSNQFGSMRISNSTQTGAPVGPAPKRSGSSLDSKVVLLSSKMRSLKSRLASNYYRTKVAVNGLQVSASEKSGLMNRLTTFERFLTSVRETSTEEIDRYQHTLDEVNDEVMARKHMIKDLV</sequence>
<dbReference type="Pfam" id="PF00092">
    <property type="entry name" value="VWA"/>
    <property type="match status" value="1"/>
</dbReference>
<accession>A0A7R9PTX0</accession>
<dbReference type="OrthoDB" id="299997at2759"/>
<evidence type="ECO:0000259" key="1">
    <source>
        <dbReference type="PROSITE" id="PS50234"/>
    </source>
</evidence>
<organism evidence="2">
    <name type="scientific">Medioppia subpectinata</name>
    <dbReference type="NCBI Taxonomy" id="1979941"/>
    <lineage>
        <taxon>Eukaryota</taxon>
        <taxon>Metazoa</taxon>
        <taxon>Ecdysozoa</taxon>
        <taxon>Arthropoda</taxon>
        <taxon>Chelicerata</taxon>
        <taxon>Arachnida</taxon>
        <taxon>Acari</taxon>
        <taxon>Acariformes</taxon>
        <taxon>Sarcoptiformes</taxon>
        <taxon>Oribatida</taxon>
        <taxon>Brachypylina</taxon>
        <taxon>Oppioidea</taxon>
        <taxon>Oppiidae</taxon>
        <taxon>Medioppia</taxon>
    </lineage>
</organism>
<dbReference type="EMBL" id="CAJPIZ010000301">
    <property type="protein sequence ID" value="CAG2101098.1"/>
    <property type="molecule type" value="Genomic_DNA"/>
</dbReference>
<dbReference type="InterPro" id="IPR002035">
    <property type="entry name" value="VWF_A"/>
</dbReference>
<keyword evidence="3" id="KW-1185">Reference proteome</keyword>
<evidence type="ECO:0000313" key="2">
    <source>
        <dbReference type="EMBL" id="CAD7620668.1"/>
    </source>
</evidence>